<dbReference type="AlphaFoldDB" id="A0A4R1J7K3"/>
<name>A0A4R1J7K3_9GAMM</name>
<organism evidence="2 3">
    <name type="scientific">Celerinatantimonas diazotrophica</name>
    <dbReference type="NCBI Taxonomy" id="412034"/>
    <lineage>
        <taxon>Bacteria</taxon>
        <taxon>Pseudomonadati</taxon>
        <taxon>Pseudomonadota</taxon>
        <taxon>Gammaproteobacteria</taxon>
        <taxon>Celerinatantimonadaceae</taxon>
        <taxon>Celerinatantimonas</taxon>
    </lineage>
</organism>
<dbReference type="GO" id="GO:0003908">
    <property type="term" value="F:methylated-DNA-[protein]-cysteine S-methyltransferase activity"/>
    <property type="evidence" value="ECO:0007669"/>
    <property type="project" value="InterPro"/>
</dbReference>
<dbReference type="RefSeq" id="WP_131914447.1">
    <property type="nucleotide sequence ID" value="NZ_OU594967.1"/>
</dbReference>
<proteinExistence type="predicted"/>
<dbReference type="Gene3D" id="3.30.160.70">
    <property type="entry name" value="Methylated DNA-protein cysteine methyltransferase domain"/>
    <property type="match status" value="1"/>
</dbReference>
<evidence type="ECO:0000313" key="3">
    <source>
        <dbReference type="Proteomes" id="UP000295565"/>
    </source>
</evidence>
<evidence type="ECO:0000259" key="1">
    <source>
        <dbReference type="Pfam" id="PF02870"/>
    </source>
</evidence>
<dbReference type="InterPro" id="IPR036631">
    <property type="entry name" value="MGMT_N_sf"/>
</dbReference>
<feature type="domain" description="Methylguanine DNA methyltransferase ribonuclease-like" evidence="1">
    <location>
        <begin position="17"/>
        <end position="70"/>
    </location>
</feature>
<keyword evidence="3" id="KW-1185">Reference proteome</keyword>
<dbReference type="InterPro" id="IPR008332">
    <property type="entry name" value="MethylG_MeTrfase_N"/>
</dbReference>
<comment type="caution">
    <text evidence="2">The sequence shown here is derived from an EMBL/GenBank/DDBJ whole genome shotgun (WGS) entry which is preliminary data.</text>
</comment>
<evidence type="ECO:0000313" key="2">
    <source>
        <dbReference type="EMBL" id="TCK46449.1"/>
    </source>
</evidence>
<reference evidence="2 3" key="1">
    <citation type="submission" date="2019-03" db="EMBL/GenBank/DDBJ databases">
        <title>Genomic Encyclopedia of Type Strains, Phase IV (KMG-IV): sequencing the most valuable type-strain genomes for metagenomic binning, comparative biology and taxonomic classification.</title>
        <authorList>
            <person name="Goeker M."/>
        </authorList>
    </citation>
    <scope>NUCLEOTIDE SEQUENCE [LARGE SCALE GENOMIC DNA]</scope>
    <source>
        <strain evidence="2 3">DSM 18577</strain>
    </source>
</reference>
<protein>
    <recommendedName>
        <fullName evidence="1">Methylguanine DNA methyltransferase ribonuclease-like domain-containing protein</fullName>
    </recommendedName>
</protein>
<dbReference type="SUPFAM" id="SSF53155">
    <property type="entry name" value="Methylated DNA-protein cysteine methyltransferase domain"/>
    <property type="match status" value="1"/>
</dbReference>
<sequence length="98" mass="10916">MRTSSIGLMCIHLNHCLLKTKIGPLALSASAAGLSQIRFYQPSQLLDFTETHHDPILEQACQELEEYFLGTVDLCCTYFIQQYIGSHIIVNASDTILA</sequence>
<accession>A0A4R1J7K3</accession>
<dbReference type="GO" id="GO:0006281">
    <property type="term" value="P:DNA repair"/>
    <property type="evidence" value="ECO:0007669"/>
    <property type="project" value="InterPro"/>
</dbReference>
<gene>
    <name evidence="2" type="ORF">EV690_3729</name>
</gene>
<dbReference type="Pfam" id="PF02870">
    <property type="entry name" value="Methyltransf_1N"/>
    <property type="match status" value="1"/>
</dbReference>
<dbReference type="EMBL" id="SMGD01000019">
    <property type="protein sequence ID" value="TCK46449.1"/>
    <property type="molecule type" value="Genomic_DNA"/>
</dbReference>
<dbReference type="Proteomes" id="UP000295565">
    <property type="component" value="Unassembled WGS sequence"/>
</dbReference>